<protein>
    <recommendedName>
        <fullName evidence="9 10">Protein translocase subunit SecY</fullName>
    </recommendedName>
</protein>
<dbReference type="InterPro" id="IPR002208">
    <property type="entry name" value="SecY/SEC61-alpha"/>
</dbReference>
<dbReference type="PANTHER" id="PTHR10906">
    <property type="entry name" value="SECY/SEC61-ALPHA FAMILY MEMBER"/>
    <property type="match status" value="1"/>
</dbReference>
<evidence type="ECO:0000256" key="1">
    <source>
        <dbReference type="ARBA" id="ARBA00004141"/>
    </source>
</evidence>
<dbReference type="PROSITE" id="PS00756">
    <property type="entry name" value="SECY_2"/>
    <property type="match status" value="1"/>
</dbReference>
<keyword evidence="10" id="KW-1003">Cell membrane</keyword>
<feature type="transmembrane region" description="Helical" evidence="10">
    <location>
        <begin position="210"/>
        <end position="233"/>
    </location>
</feature>
<feature type="transmembrane region" description="Helical" evidence="10">
    <location>
        <begin position="20"/>
        <end position="38"/>
    </location>
</feature>
<evidence type="ECO:0000256" key="12">
    <source>
        <dbReference type="RuleBase" id="RU003484"/>
    </source>
</evidence>
<dbReference type="Proteomes" id="UP001163687">
    <property type="component" value="Chromosome"/>
</dbReference>
<dbReference type="HAMAP" id="MF_01465">
    <property type="entry name" value="SecY"/>
    <property type="match status" value="1"/>
</dbReference>
<evidence type="ECO:0000313" key="14">
    <source>
        <dbReference type="EMBL" id="BDG62240.1"/>
    </source>
</evidence>
<keyword evidence="7 10" id="KW-0811">Translocation</keyword>
<keyword evidence="15" id="KW-1185">Reference proteome</keyword>
<accession>A0AA35G9I8</accession>
<dbReference type="PRINTS" id="PR00303">
    <property type="entry name" value="SECYTRNLCASE"/>
</dbReference>
<keyword evidence="8 10" id="KW-0472">Membrane</keyword>
<dbReference type="PIRSF" id="PIRSF004557">
    <property type="entry name" value="SecY"/>
    <property type="match status" value="1"/>
</dbReference>
<dbReference type="PROSITE" id="PS00755">
    <property type="entry name" value="SECY_1"/>
    <property type="match status" value="1"/>
</dbReference>
<gene>
    <name evidence="10 14" type="primary">secY</name>
    <name evidence="14" type="ORF">caldi_33300</name>
</gene>
<sequence length="425" mass="46194">MALIDTVRASLRTPGLRRRILITIAMLLVFRVGAHIPVPGVRADVIEQLFRGGGGLLGLIDVISGGAFRTFSIFAMSVIPYINASIIMQLLTVVIPRLEELQKEGEEGRRKIQEYVRYGTVVLAVVQGFGTAVFVRNQGALVSGSWGWVALIVLSLTAGTAFLMWVGEQITEHGIGNGISLLIFASIVSRVPAALVGMAELVRTGALNVLQVLAVIVLAILIVAFTVVVTEGVRKVPVQYAKRVVGRRLYGGQSTHLPMKVNQAGVIPVIFAQSLLVFPVTVANFFSQTHPVVMFINRWLGFQSPIYLLLFGLLTFLFTFFYTEITFQPDQVADNIKKAGGFIPGLRPGRPTAEYLARVSSRITFVGALFLAAITLLPYGIIAITGVQQAYIGGTSLLIVVGVAIETMRQVEAHLVLRQYQGFMK</sequence>
<dbReference type="GO" id="GO:0065002">
    <property type="term" value="P:intracellular protein transmembrane transport"/>
    <property type="evidence" value="ECO:0007669"/>
    <property type="project" value="UniProtKB-UniRule"/>
</dbReference>
<dbReference type="Gene3D" id="1.10.3370.10">
    <property type="entry name" value="SecY subunit domain"/>
    <property type="match status" value="1"/>
</dbReference>
<evidence type="ECO:0000256" key="10">
    <source>
        <dbReference type="HAMAP-Rule" id="MF_01465"/>
    </source>
</evidence>
<dbReference type="RefSeq" id="WP_264842834.1">
    <property type="nucleotide sequence ID" value="NZ_AP025628.1"/>
</dbReference>
<evidence type="ECO:0000256" key="2">
    <source>
        <dbReference type="ARBA" id="ARBA00005751"/>
    </source>
</evidence>
<feature type="transmembrane region" description="Helical" evidence="10">
    <location>
        <begin position="363"/>
        <end position="384"/>
    </location>
</feature>
<evidence type="ECO:0000256" key="13">
    <source>
        <dbReference type="RuleBase" id="RU004349"/>
    </source>
</evidence>
<feature type="transmembrane region" description="Helical" evidence="10">
    <location>
        <begin position="146"/>
        <end position="166"/>
    </location>
</feature>
<keyword evidence="3 10" id="KW-0813">Transport</keyword>
<feature type="transmembrane region" description="Helical" evidence="10">
    <location>
        <begin position="115"/>
        <end position="134"/>
    </location>
</feature>
<dbReference type="GO" id="GO:0043952">
    <property type="term" value="P:protein transport by the Sec complex"/>
    <property type="evidence" value="ECO:0007669"/>
    <property type="project" value="UniProtKB-UniRule"/>
</dbReference>
<dbReference type="SUPFAM" id="SSF103491">
    <property type="entry name" value="Preprotein translocase SecY subunit"/>
    <property type="match status" value="1"/>
</dbReference>
<evidence type="ECO:0000313" key="15">
    <source>
        <dbReference type="Proteomes" id="UP001163687"/>
    </source>
</evidence>
<feature type="transmembrane region" description="Helical" evidence="10">
    <location>
        <begin position="178"/>
        <end position="198"/>
    </location>
</feature>
<comment type="similarity">
    <text evidence="2 10 13">Belongs to the SecY/SEC61-alpha family.</text>
</comment>
<dbReference type="EMBL" id="AP025628">
    <property type="protein sequence ID" value="BDG62240.1"/>
    <property type="molecule type" value="Genomic_DNA"/>
</dbReference>
<comment type="caution">
    <text evidence="10">Lacks conserved residue(s) required for the propagation of feature annotation.</text>
</comment>
<keyword evidence="6 10" id="KW-1133">Transmembrane helix</keyword>
<dbReference type="GO" id="GO:0006605">
    <property type="term" value="P:protein targeting"/>
    <property type="evidence" value="ECO:0007669"/>
    <property type="project" value="UniProtKB-UniRule"/>
</dbReference>
<evidence type="ECO:0000256" key="6">
    <source>
        <dbReference type="ARBA" id="ARBA00022989"/>
    </source>
</evidence>
<comment type="subcellular location">
    <subcellularLocation>
        <location evidence="10">Cell membrane</location>
        <topology evidence="10">Multi-pass membrane protein</topology>
    </subcellularLocation>
    <subcellularLocation>
        <location evidence="1 12">Membrane</location>
        <topology evidence="1 12">Multi-pass membrane protein</topology>
    </subcellularLocation>
</comment>
<feature type="transmembrane region" description="Helical" evidence="10">
    <location>
        <begin position="306"/>
        <end position="327"/>
    </location>
</feature>
<dbReference type="InterPro" id="IPR023201">
    <property type="entry name" value="SecY_dom_sf"/>
</dbReference>
<reference evidence="14" key="1">
    <citation type="submission" date="2022-03" db="EMBL/GenBank/DDBJ databases">
        <title>Complete genome sequence of Caldinitratiruptor microaerophilus.</title>
        <authorList>
            <person name="Mukaiyama R."/>
            <person name="Nishiyama T."/>
            <person name="Ueda K."/>
        </authorList>
    </citation>
    <scope>NUCLEOTIDE SEQUENCE</scope>
    <source>
        <strain evidence="14">JCM 16183</strain>
    </source>
</reference>
<keyword evidence="5 10" id="KW-0653">Protein transport</keyword>
<proteinExistence type="inferred from homology"/>
<evidence type="ECO:0000256" key="9">
    <source>
        <dbReference type="ARBA" id="ARBA00039733"/>
    </source>
</evidence>
<feature type="transmembrane region" description="Helical" evidence="10">
    <location>
        <begin position="71"/>
        <end position="95"/>
    </location>
</feature>
<comment type="function">
    <text evidence="10 11">The central subunit of the protein translocation channel SecYEG. Consists of two halves formed by TMs 1-5 and 6-10. These two domains form a lateral gate at the front which open onto the bilayer between TMs 2 and 7, and are clamped together by SecE at the back. The channel is closed by both a pore ring composed of hydrophobic SecY resides and a short helix (helix 2A) on the extracellular side of the membrane which forms a plug. The plug probably moves laterally to allow the channel to open. The ring and the pore may move independently.</text>
</comment>
<keyword evidence="4 10" id="KW-0812">Transmembrane</keyword>
<evidence type="ECO:0000256" key="11">
    <source>
        <dbReference type="RuleBase" id="RU000537"/>
    </source>
</evidence>
<dbReference type="InterPro" id="IPR026593">
    <property type="entry name" value="SecY"/>
</dbReference>
<dbReference type="FunFam" id="1.10.3370.10:FF:000001">
    <property type="entry name" value="Preprotein translocase subunit SecY"/>
    <property type="match status" value="1"/>
</dbReference>
<evidence type="ECO:0000256" key="7">
    <source>
        <dbReference type="ARBA" id="ARBA00023010"/>
    </source>
</evidence>
<dbReference type="GO" id="GO:0005886">
    <property type="term" value="C:plasma membrane"/>
    <property type="evidence" value="ECO:0007669"/>
    <property type="project" value="UniProtKB-SubCell"/>
</dbReference>
<organism evidence="14 15">
    <name type="scientific">Caldinitratiruptor microaerophilus</name>
    <dbReference type="NCBI Taxonomy" id="671077"/>
    <lineage>
        <taxon>Bacteria</taxon>
        <taxon>Bacillati</taxon>
        <taxon>Bacillota</taxon>
        <taxon>Clostridia</taxon>
        <taxon>Eubacteriales</taxon>
        <taxon>Symbiobacteriaceae</taxon>
        <taxon>Caldinitratiruptor</taxon>
    </lineage>
</organism>
<evidence type="ECO:0000256" key="4">
    <source>
        <dbReference type="ARBA" id="ARBA00022692"/>
    </source>
</evidence>
<comment type="subunit">
    <text evidence="10">Component of the Sec protein translocase complex. Heterotrimer consisting of SecY, SecE and SecG subunits. The heterotrimers can form oligomers, although 1 heterotrimer is thought to be able to translocate proteins. Interacts with the ribosome. Interacts with SecDF, and other proteins may be involved. Interacts with SecA.</text>
</comment>
<dbReference type="AlphaFoldDB" id="A0AA35G9I8"/>
<dbReference type="KEGG" id="cmic:caldi_33300"/>
<name>A0AA35G9I8_9FIRM</name>
<dbReference type="NCBIfam" id="TIGR00967">
    <property type="entry name" value="3a0501s007"/>
    <property type="match status" value="1"/>
</dbReference>
<evidence type="ECO:0000256" key="3">
    <source>
        <dbReference type="ARBA" id="ARBA00022448"/>
    </source>
</evidence>
<evidence type="ECO:0000256" key="5">
    <source>
        <dbReference type="ARBA" id="ARBA00022927"/>
    </source>
</evidence>
<evidence type="ECO:0000256" key="8">
    <source>
        <dbReference type="ARBA" id="ARBA00023136"/>
    </source>
</evidence>
<feature type="transmembrane region" description="Helical" evidence="10">
    <location>
        <begin position="266"/>
        <end position="286"/>
    </location>
</feature>
<dbReference type="InterPro" id="IPR030659">
    <property type="entry name" value="SecY_CS"/>
</dbReference>
<dbReference type="Pfam" id="PF00344">
    <property type="entry name" value="SecY"/>
    <property type="match status" value="1"/>
</dbReference>